<proteinExistence type="predicted"/>
<feature type="transmembrane region" description="Helical" evidence="1">
    <location>
        <begin position="40"/>
        <end position="61"/>
    </location>
</feature>
<dbReference type="HOGENOM" id="CLU_150560_1_1_9"/>
<evidence type="ECO:0000256" key="1">
    <source>
        <dbReference type="SAM" id="Phobius"/>
    </source>
</evidence>
<dbReference type="KEGG" id="ckr:CKR_0231"/>
<feature type="transmembrane region" description="Helical" evidence="1">
    <location>
        <begin position="68"/>
        <end position="87"/>
    </location>
</feature>
<keyword evidence="1" id="KW-0812">Transmembrane</keyword>
<organism evidence="2 3">
    <name type="scientific">Clostridium kluyveri (strain NBRC 12016)</name>
    <dbReference type="NCBI Taxonomy" id="583346"/>
    <lineage>
        <taxon>Bacteria</taxon>
        <taxon>Bacillati</taxon>
        <taxon>Bacillota</taxon>
        <taxon>Clostridia</taxon>
        <taxon>Eubacteriales</taxon>
        <taxon>Clostridiaceae</taxon>
        <taxon>Clostridium</taxon>
    </lineage>
</organism>
<sequence>MLNERRIFMKFIKLIFKIIAAPFVVLLTIVTPMIEFVFCYAAALLQVVSGIGVLISIALLISGEKLGFGVFLFLSFLISPLGIPAIAEHLIDGLHSLNNSLRFFIVN</sequence>
<dbReference type="AlphaFoldDB" id="B9DYF7"/>
<name>B9DYF7_CLOK1</name>
<dbReference type="EMBL" id="AP009049">
    <property type="protein sequence ID" value="BAH05282.1"/>
    <property type="molecule type" value="Genomic_DNA"/>
</dbReference>
<feature type="transmembrane region" description="Helical" evidence="1">
    <location>
        <begin position="12"/>
        <end position="34"/>
    </location>
</feature>
<evidence type="ECO:0000313" key="3">
    <source>
        <dbReference type="Proteomes" id="UP000007969"/>
    </source>
</evidence>
<keyword evidence="1" id="KW-1133">Transmembrane helix</keyword>
<evidence type="ECO:0000313" key="2">
    <source>
        <dbReference type="EMBL" id="BAH05282.1"/>
    </source>
</evidence>
<accession>B9DYF7</accession>
<dbReference type="InterPro" id="IPR043753">
    <property type="entry name" value="DUF5699"/>
</dbReference>
<protein>
    <submittedName>
        <fullName evidence="2">Uncharacterized protein</fullName>
    </submittedName>
</protein>
<gene>
    <name evidence="2" type="ordered locus">CKR_0231</name>
</gene>
<dbReference type="Pfam" id="PF18956">
    <property type="entry name" value="DUF5699"/>
    <property type="match status" value="1"/>
</dbReference>
<dbReference type="Proteomes" id="UP000007969">
    <property type="component" value="Chromosome"/>
</dbReference>
<keyword evidence="1" id="KW-0472">Membrane</keyword>
<reference evidence="3" key="1">
    <citation type="submission" date="2005-09" db="EMBL/GenBank/DDBJ databases">
        <title>Complete genome sequence of Clostridium kluyveri and comparative genomics of Clostridia species.</title>
        <authorList>
            <person name="Inui M."/>
            <person name="Nonaka H."/>
            <person name="Shinoda Y."/>
            <person name="Ikenaga Y."/>
            <person name="Abe M."/>
            <person name="Naito K."/>
            <person name="Vertes A.A."/>
            <person name="Yukawa H."/>
        </authorList>
    </citation>
    <scope>NUCLEOTIDE SEQUENCE [LARGE SCALE GENOMIC DNA]</scope>
    <source>
        <strain evidence="3">NBRC 12016</strain>
    </source>
</reference>